<dbReference type="Proteomes" id="UP000324800">
    <property type="component" value="Unassembled WGS sequence"/>
</dbReference>
<evidence type="ECO:0000259" key="1">
    <source>
        <dbReference type="PROSITE" id="PS50011"/>
    </source>
</evidence>
<dbReference type="PANTHER" id="PTHR24361">
    <property type="entry name" value="MITOGEN-ACTIVATED KINASE KINASE KINASE"/>
    <property type="match status" value="1"/>
</dbReference>
<organism evidence="2 3">
    <name type="scientific">Streblomastix strix</name>
    <dbReference type="NCBI Taxonomy" id="222440"/>
    <lineage>
        <taxon>Eukaryota</taxon>
        <taxon>Metamonada</taxon>
        <taxon>Preaxostyla</taxon>
        <taxon>Oxymonadida</taxon>
        <taxon>Streblomastigidae</taxon>
        <taxon>Streblomastix</taxon>
    </lineage>
</organism>
<feature type="non-terminal residue" evidence="2">
    <location>
        <position position="269"/>
    </location>
</feature>
<gene>
    <name evidence="2" type="ORF">EZS28_036170</name>
</gene>
<name>A0A5J4UDU4_9EUKA</name>
<dbReference type="InterPro" id="IPR053235">
    <property type="entry name" value="Ser_Thr_kinase"/>
</dbReference>
<proteinExistence type="predicted"/>
<dbReference type="GO" id="GO:0005524">
    <property type="term" value="F:ATP binding"/>
    <property type="evidence" value="ECO:0007669"/>
    <property type="project" value="InterPro"/>
</dbReference>
<evidence type="ECO:0000313" key="2">
    <source>
        <dbReference type="EMBL" id="KAA6368303.1"/>
    </source>
</evidence>
<dbReference type="InterPro" id="IPR000719">
    <property type="entry name" value="Prot_kinase_dom"/>
</dbReference>
<feature type="domain" description="Protein kinase" evidence="1">
    <location>
        <begin position="128"/>
        <end position="269"/>
    </location>
</feature>
<dbReference type="GO" id="GO:0004674">
    <property type="term" value="F:protein serine/threonine kinase activity"/>
    <property type="evidence" value="ECO:0007669"/>
    <property type="project" value="TreeGrafter"/>
</dbReference>
<dbReference type="Gene3D" id="1.10.510.10">
    <property type="entry name" value="Transferase(Phosphotransferase) domain 1"/>
    <property type="match status" value="1"/>
</dbReference>
<dbReference type="EMBL" id="SNRW01017486">
    <property type="protein sequence ID" value="KAA6368303.1"/>
    <property type="molecule type" value="Genomic_DNA"/>
</dbReference>
<reference evidence="2 3" key="1">
    <citation type="submission" date="2019-03" db="EMBL/GenBank/DDBJ databases">
        <title>Single cell metagenomics reveals metabolic interactions within the superorganism composed of flagellate Streblomastix strix and complex community of Bacteroidetes bacteria on its surface.</title>
        <authorList>
            <person name="Treitli S.C."/>
            <person name="Kolisko M."/>
            <person name="Husnik F."/>
            <person name="Keeling P."/>
            <person name="Hampl V."/>
        </authorList>
    </citation>
    <scope>NUCLEOTIDE SEQUENCE [LARGE SCALE GENOMIC DNA]</scope>
    <source>
        <strain evidence="2">ST1C</strain>
    </source>
</reference>
<dbReference type="SUPFAM" id="SSF56112">
    <property type="entry name" value="Protein kinase-like (PK-like)"/>
    <property type="match status" value="1"/>
</dbReference>
<dbReference type="PROSITE" id="PS50011">
    <property type="entry name" value="PROTEIN_KINASE_DOM"/>
    <property type="match status" value="1"/>
</dbReference>
<evidence type="ECO:0000313" key="3">
    <source>
        <dbReference type="Proteomes" id="UP000324800"/>
    </source>
</evidence>
<comment type="caution">
    <text evidence="2">The sequence shown here is derived from an EMBL/GenBank/DDBJ whole genome shotgun (WGS) entry which is preliminary data.</text>
</comment>
<dbReference type="GO" id="GO:0005737">
    <property type="term" value="C:cytoplasm"/>
    <property type="evidence" value="ECO:0007669"/>
    <property type="project" value="TreeGrafter"/>
</dbReference>
<dbReference type="InterPro" id="IPR011009">
    <property type="entry name" value="Kinase-like_dom_sf"/>
</dbReference>
<dbReference type="Pfam" id="PF00069">
    <property type="entry name" value="Pkinase"/>
    <property type="match status" value="1"/>
</dbReference>
<accession>A0A5J4UDU4</accession>
<protein>
    <recommendedName>
        <fullName evidence="1">Protein kinase domain-containing protein</fullName>
    </recommendedName>
</protein>
<dbReference type="PANTHER" id="PTHR24361:SF613">
    <property type="entry name" value="NUCLEAR RECEPTOR-BINDING PROTEIN-RELATED"/>
    <property type="match status" value="1"/>
</dbReference>
<dbReference type="AlphaFoldDB" id="A0A5J4UDU4"/>
<sequence>MTTQNELSEVVADCAETNNPPIFPAQEGDTELAINKEHDYLTVDNNIQMDVEPYGNHHACPEDVNEDQKQVKLNSSPNIAVQSLPSSCPSIVQTSSSVPLINNIQSTYSILPQNIQNLYPAQYRKEKFEILAEYQIQWVGRTFLAKMKDQSGREFVWERISYTTYKMKKIADEEVKQLILSQGRYIVKLIDVFLIDDCLCIFQEFYSNGNLRKQIEKMNTWNLLQRVIVFIHSLNIIHQDLNPESIYIDKDGIIKIENFGLTLRLAGEY</sequence>